<dbReference type="KEGG" id="gso:PH603_03870"/>
<protein>
    <submittedName>
        <fullName evidence="1">Uncharacterized protein</fullName>
    </submittedName>
</protein>
<name>A0AAE9XTI1_9PROT</name>
<evidence type="ECO:0000313" key="2">
    <source>
        <dbReference type="Proteomes" id="UP001217500"/>
    </source>
</evidence>
<proteinExistence type="predicted"/>
<accession>A0AAE9XTI1</accession>
<reference evidence="1" key="1">
    <citation type="submission" date="2023-01" db="EMBL/GenBank/DDBJ databases">
        <title>The genome sequence of Kordiimonadaceae bacterium 6D33.</title>
        <authorList>
            <person name="Liu Y."/>
        </authorList>
    </citation>
    <scope>NUCLEOTIDE SEQUENCE</scope>
    <source>
        <strain evidence="1">6D33</strain>
    </source>
</reference>
<keyword evidence="2" id="KW-1185">Reference proteome</keyword>
<dbReference type="RefSeq" id="WP_289504626.1">
    <property type="nucleotide sequence ID" value="NZ_CP116805.1"/>
</dbReference>
<evidence type="ECO:0000313" key="1">
    <source>
        <dbReference type="EMBL" id="WCL54895.1"/>
    </source>
</evidence>
<organism evidence="1 2">
    <name type="scientific">Gimibacter soli</name>
    <dbReference type="NCBI Taxonomy" id="3024400"/>
    <lineage>
        <taxon>Bacteria</taxon>
        <taxon>Pseudomonadati</taxon>
        <taxon>Pseudomonadota</taxon>
        <taxon>Alphaproteobacteria</taxon>
        <taxon>Kordiimonadales</taxon>
        <taxon>Temperatibacteraceae</taxon>
        <taxon>Gimibacter</taxon>
    </lineage>
</organism>
<dbReference type="AlphaFoldDB" id="A0AAE9XTI1"/>
<gene>
    <name evidence="1" type="ORF">PH603_03870</name>
</gene>
<dbReference type="Proteomes" id="UP001217500">
    <property type="component" value="Chromosome"/>
</dbReference>
<dbReference type="EMBL" id="CP116805">
    <property type="protein sequence ID" value="WCL54895.1"/>
    <property type="molecule type" value="Genomic_DNA"/>
</dbReference>
<sequence length="516" mass="57601">MPDPTQTGLLMSLSSTDANTCSSALHRAATISDPEALTTLLREFHVVESDDVGARVTVGPPYPNWSARYQGEENVGEIARQLVARFCTPEAPLEVVVCAVGVAIRLYEADWSAPLIARLRILHTSKLDLQLQYELAWQLRVMRLWRPLEQTACRMLASPDRQLLLPHQVSTVADFALLARYRRLLPYITGHGRPSRPALRRRARESLATLQAWIQGRIQRIATNTTIPLHRAIAAQSAGDLIAAEAAFADAASSQGCCIGIFQPHRMLVAPTTLAAAALPDDLWLACETPPVRAIPEQDAVLVSTDEKYFRRYGETFLASAERVLGRTCLHLHCVGFRPDEKLLAQHAGMEIRITVDPVDMSGWQRDARTGYFAGARYLFLHRYLDHYARIAVADIDGQLMQAPCFSAPEEADVQLVAGVLGKARRPMRLPWEAISAGNFSVNATAAGRDFARFTAQALYFHMRRSLADPERFCFFFADQVALWQAWRSASPDTRFAPVVPFFTQQKDWAWGKNKH</sequence>